<reference evidence="2" key="1">
    <citation type="submission" date="2023-01" db="EMBL/GenBank/DDBJ databases">
        <title>Key to firefly adult light organ development and bioluminescence: homeobox transcription factors regulate luciferase expression and transportation to peroxisome.</title>
        <authorList>
            <person name="Fu X."/>
        </authorList>
    </citation>
    <scope>NUCLEOTIDE SEQUENCE [LARGE SCALE GENOMIC DNA]</scope>
</reference>
<comment type="caution">
    <text evidence="1">The sequence shown here is derived from an EMBL/GenBank/DDBJ whole genome shotgun (WGS) entry which is preliminary data.</text>
</comment>
<dbReference type="Proteomes" id="UP001353858">
    <property type="component" value="Unassembled WGS sequence"/>
</dbReference>
<gene>
    <name evidence="1" type="ORF">RN001_006325</name>
</gene>
<evidence type="ECO:0000313" key="2">
    <source>
        <dbReference type="Proteomes" id="UP001353858"/>
    </source>
</evidence>
<dbReference type="PANTHER" id="PTHR35450">
    <property type="entry name" value="REVERSE TRANSCRIPTASE DOMAIN-CONTAINING PROTEIN"/>
    <property type="match status" value="1"/>
</dbReference>
<name>A0AAN7SBC6_9COLE</name>
<dbReference type="EMBL" id="JARPUR010000002">
    <property type="protein sequence ID" value="KAK4883006.1"/>
    <property type="molecule type" value="Genomic_DNA"/>
</dbReference>
<accession>A0AAN7SBC6</accession>
<dbReference type="AlphaFoldDB" id="A0AAN7SBC6"/>
<evidence type="ECO:0000313" key="1">
    <source>
        <dbReference type="EMBL" id="KAK4883006.1"/>
    </source>
</evidence>
<organism evidence="1 2">
    <name type="scientific">Aquatica leii</name>
    <dbReference type="NCBI Taxonomy" id="1421715"/>
    <lineage>
        <taxon>Eukaryota</taxon>
        <taxon>Metazoa</taxon>
        <taxon>Ecdysozoa</taxon>
        <taxon>Arthropoda</taxon>
        <taxon>Hexapoda</taxon>
        <taxon>Insecta</taxon>
        <taxon>Pterygota</taxon>
        <taxon>Neoptera</taxon>
        <taxon>Endopterygota</taxon>
        <taxon>Coleoptera</taxon>
        <taxon>Polyphaga</taxon>
        <taxon>Elateriformia</taxon>
        <taxon>Elateroidea</taxon>
        <taxon>Lampyridae</taxon>
        <taxon>Luciolinae</taxon>
        <taxon>Aquatica</taxon>
    </lineage>
</organism>
<sequence length="230" mass="26890">MQNPHIDTQLSYKWLHSGQLFPETEGFVLAIQDKVIATKNYRKYILKEKIETDTCRKCHQYPETIEHITGGCKLLAGTDYTDRHNTAAKIIHQELALKYENENCKLYWDRTLHTDKTIICNRPDITLLNKTQKHTYIIDIAIPNDSNIVQKETEKIEKYTPLATEIKEVWKQEKITIIPIIMSVTGITTKSFKQHLKTIDLPLYIHTNIQKAVILKTTTIVRKFMQYTDM</sequence>
<evidence type="ECO:0008006" key="3">
    <source>
        <dbReference type="Google" id="ProtNLM"/>
    </source>
</evidence>
<keyword evidence="2" id="KW-1185">Reference proteome</keyword>
<dbReference type="PANTHER" id="PTHR35450:SF2">
    <property type="entry name" value="REVERSE TRANSCRIPTASE DOMAIN-CONTAINING PROTEIN"/>
    <property type="match status" value="1"/>
</dbReference>
<protein>
    <recommendedName>
        <fullName evidence="3">Reverse transcriptase</fullName>
    </recommendedName>
</protein>
<proteinExistence type="predicted"/>